<accession>A0A136JE49</accession>
<feature type="region of interest" description="Disordered" evidence="1">
    <location>
        <begin position="103"/>
        <end position="153"/>
    </location>
</feature>
<feature type="compositionally biased region" description="Basic residues" evidence="1">
    <location>
        <begin position="391"/>
        <end position="400"/>
    </location>
</feature>
<dbReference type="AlphaFoldDB" id="A0A136JE49"/>
<feature type="region of interest" description="Disordered" evidence="1">
    <location>
        <begin position="181"/>
        <end position="343"/>
    </location>
</feature>
<dbReference type="InParanoid" id="A0A136JE49"/>
<dbReference type="EMBL" id="KQ964246">
    <property type="protein sequence ID" value="KXJ95406.1"/>
    <property type="molecule type" value="Genomic_DNA"/>
</dbReference>
<dbReference type="OrthoDB" id="537467at2759"/>
<gene>
    <name evidence="2" type="ORF">Micbo1qcDRAFT_217140</name>
</gene>
<feature type="compositionally biased region" description="Gly residues" evidence="1">
    <location>
        <begin position="361"/>
        <end position="370"/>
    </location>
</feature>
<feature type="compositionally biased region" description="Basic and acidic residues" evidence="1">
    <location>
        <begin position="380"/>
        <end position="390"/>
    </location>
</feature>
<name>A0A136JE49_9PEZI</name>
<proteinExistence type="predicted"/>
<organism evidence="2 3">
    <name type="scientific">Microdochium bolleyi</name>
    <dbReference type="NCBI Taxonomy" id="196109"/>
    <lineage>
        <taxon>Eukaryota</taxon>
        <taxon>Fungi</taxon>
        <taxon>Dikarya</taxon>
        <taxon>Ascomycota</taxon>
        <taxon>Pezizomycotina</taxon>
        <taxon>Sordariomycetes</taxon>
        <taxon>Xylariomycetidae</taxon>
        <taxon>Xylariales</taxon>
        <taxon>Microdochiaceae</taxon>
        <taxon>Microdochium</taxon>
    </lineage>
</organism>
<keyword evidence="3" id="KW-1185">Reference proteome</keyword>
<feature type="compositionally biased region" description="Acidic residues" evidence="1">
    <location>
        <begin position="226"/>
        <end position="252"/>
    </location>
</feature>
<evidence type="ECO:0000256" key="1">
    <source>
        <dbReference type="SAM" id="MobiDB-lite"/>
    </source>
</evidence>
<evidence type="ECO:0000313" key="2">
    <source>
        <dbReference type="EMBL" id="KXJ95406.1"/>
    </source>
</evidence>
<sequence>MSWMDSWSRPGKSQAVPAPYYLLPGGEATPYCRSCGRVISSRRATTTASATTINDAAATGDAAAQVKYCSARCRHSKPGRLDREIEETFARLLQGQSREAVATAMGRGGGGDDKTCSVEDGGQRPVKMSSTAPGKGDQNQQHKRQKSKSAKGESRILVLCDEVEEIIFGKQADPAKVFGRKKNRASRVIKGTDQDDDGGAGGEGTAAAGTANERLPSYGVTKFQTDSDDSAIELHSDDDDLHEHDNEYDEDGGSSGGGGGDDEHGGELRKSVSNSNNNHGSADGHTVASLSIRSGTRVRPAQTVSEVNGSVGGEKGWAERAGESEEMAQRRIEGQQRAQRKEMVRCAARRGVVFGFRLDHGGSGGGGGEEASGPSATQHEQQRGNADKPSTKKRAKKASKTSRASNDGEDDAEPAARKCEAVMQGKVVEPSYAKGNWGVRWRED</sequence>
<feature type="region of interest" description="Disordered" evidence="1">
    <location>
        <begin position="356"/>
        <end position="444"/>
    </location>
</feature>
<protein>
    <submittedName>
        <fullName evidence="2">Uncharacterized protein</fullName>
    </submittedName>
</protein>
<dbReference type="Proteomes" id="UP000070501">
    <property type="component" value="Unassembled WGS sequence"/>
</dbReference>
<reference evidence="3" key="1">
    <citation type="submission" date="2016-02" db="EMBL/GenBank/DDBJ databases">
        <title>Draft genome sequence of Microdochium bolleyi, a fungal endophyte of beachgrass.</title>
        <authorList>
            <consortium name="DOE Joint Genome Institute"/>
            <person name="David A.S."/>
            <person name="May G."/>
            <person name="Haridas S."/>
            <person name="Lim J."/>
            <person name="Wang M."/>
            <person name="Labutti K."/>
            <person name="Lipzen A."/>
            <person name="Barry K."/>
            <person name="Grigoriev I.V."/>
        </authorList>
    </citation>
    <scope>NUCLEOTIDE SEQUENCE [LARGE SCALE GENOMIC DNA]</scope>
    <source>
        <strain evidence="3">J235TASD1</strain>
    </source>
</reference>
<evidence type="ECO:0000313" key="3">
    <source>
        <dbReference type="Proteomes" id="UP000070501"/>
    </source>
</evidence>
<feature type="compositionally biased region" description="Basic and acidic residues" evidence="1">
    <location>
        <begin position="316"/>
        <end position="343"/>
    </location>
</feature>
<feature type="compositionally biased region" description="Basic and acidic residues" evidence="1">
    <location>
        <begin position="261"/>
        <end position="270"/>
    </location>
</feature>
<feature type="compositionally biased region" description="Polar residues" evidence="1">
    <location>
        <begin position="271"/>
        <end position="280"/>
    </location>
</feature>